<dbReference type="AlphaFoldDB" id="A0A0B6ZMW3"/>
<evidence type="ECO:0000313" key="1">
    <source>
        <dbReference type="EMBL" id="CEK69742.1"/>
    </source>
</evidence>
<name>A0A0B6ZMW3_9EUPU</name>
<organism evidence="1">
    <name type="scientific">Arion vulgaris</name>
    <dbReference type="NCBI Taxonomy" id="1028688"/>
    <lineage>
        <taxon>Eukaryota</taxon>
        <taxon>Metazoa</taxon>
        <taxon>Spiralia</taxon>
        <taxon>Lophotrochozoa</taxon>
        <taxon>Mollusca</taxon>
        <taxon>Gastropoda</taxon>
        <taxon>Heterobranchia</taxon>
        <taxon>Euthyneura</taxon>
        <taxon>Panpulmonata</taxon>
        <taxon>Eupulmonata</taxon>
        <taxon>Stylommatophora</taxon>
        <taxon>Helicina</taxon>
        <taxon>Arionoidea</taxon>
        <taxon>Arionidae</taxon>
        <taxon>Arion</taxon>
    </lineage>
</organism>
<protein>
    <submittedName>
        <fullName evidence="1">Uncharacterized protein</fullName>
    </submittedName>
</protein>
<reference evidence="1" key="1">
    <citation type="submission" date="2014-12" db="EMBL/GenBank/DDBJ databases">
        <title>Insight into the proteome of Arion vulgaris.</title>
        <authorList>
            <person name="Aradska J."/>
            <person name="Bulat T."/>
            <person name="Smidak R."/>
            <person name="Sarate P."/>
            <person name="Gangsoo J."/>
            <person name="Sialana F."/>
            <person name="Bilban M."/>
            <person name="Lubec G."/>
        </authorList>
    </citation>
    <scope>NUCLEOTIDE SEQUENCE</scope>
    <source>
        <tissue evidence="1">Skin</tissue>
    </source>
</reference>
<sequence>MPSQCFRTICKQLAKLHEALVGILPLPQIRRLFERMNEVFMRLLGRRLVLLGVRNDGAPQCALVISDLVFYSGSFNTLKGLEGLVNNTNAVWDIR</sequence>
<accession>A0A0B6ZMW3</accession>
<dbReference type="Gene3D" id="1.20.1280.130">
    <property type="match status" value="1"/>
</dbReference>
<gene>
    <name evidence="1" type="primary">ORF71395</name>
</gene>
<proteinExistence type="predicted"/>
<dbReference type="EMBL" id="HACG01022877">
    <property type="protein sequence ID" value="CEK69742.1"/>
    <property type="molecule type" value="Transcribed_RNA"/>
</dbReference>